<sequence length="156" mass="16486">MIMDGRATAAVGVGIAGVAVGLVARSLVKKERESDGDGPHPEGWKAVTVLGEARDFESGGYPEPLARLAESLEIRIDPAPGDKGFEVHARFREGADPGVDDDPGKALREALRDAKQVFETGEVLRATPRPHGERPRTLLGGAVDEAEDEAKGRGVL</sequence>
<dbReference type="EMBL" id="PZPL01000001">
    <property type="protein sequence ID" value="PTL72253.1"/>
    <property type="molecule type" value="Genomic_DNA"/>
</dbReference>
<keyword evidence="2" id="KW-0472">Membrane</keyword>
<evidence type="ECO:0000313" key="4">
    <source>
        <dbReference type="Proteomes" id="UP000241085"/>
    </source>
</evidence>
<reference evidence="3 4" key="1">
    <citation type="submission" date="2018-03" db="EMBL/GenBank/DDBJ databases">
        <title>Bacteriophage NCPPB3778 and a type I-E CRISPR drive the evolution of the US Biological Select Agent, Rathayibacter toxicus.</title>
        <authorList>
            <person name="Davis E.W.II."/>
            <person name="Tabima J.F."/>
            <person name="Weisberg A.J."/>
            <person name="Dantas Lopes L."/>
            <person name="Wiseman M.S."/>
            <person name="Wiseman M.S."/>
            <person name="Pupko T."/>
            <person name="Belcher M.S."/>
            <person name="Sechler A.J."/>
            <person name="Tancos M.A."/>
            <person name="Schroeder B.K."/>
            <person name="Murray T.D."/>
            <person name="Luster D.G."/>
            <person name="Schneider W.L."/>
            <person name="Rogers E."/>
            <person name="Andreote F.D."/>
            <person name="Grunwald N.J."/>
            <person name="Putnam M.L."/>
            <person name="Chang J.H."/>
        </authorList>
    </citation>
    <scope>NUCLEOTIDE SEQUENCE [LARGE SCALE GENOMIC DNA]</scope>
    <source>
        <strain evidence="3 4">DSM 15933</strain>
    </source>
</reference>
<protein>
    <submittedName>
        <fullName evidence="3">Uncharacterized protein</fullName>
    </submittedName>
</protein>
<evidence type="ECO:0000256" key="1">
    <source>
        <dbReference type="SAM" id="MobiDB-lite"/>
    </source>
</evidence>
<evidence type="ECO:0000313" key="3">
    <source>
        <dbReference type="EMBL" id="PTL72253.1"/>
    </source>
</evidence>
<evidence type="ECO:0000256" key="2">
    <source>
        <dbReference type="SAM" id="Phobius"/>
    </source>
</evidence>
<feature type="transmembrane region" description="Helical" evidence="2">
    <location>
        <begin position="6"/>
        <end position="24"/>
    </location>
</feature>
<organism evidence="3 4">
    <name type="scientific">Rathayibacter caricis DSM 15933</name>
    <dbReference type="NCBI Taxonomy" id="1328867"/>
    <lineage>
        <taxon>Bacteria</taxon>
        <taxon>Bacillati</taxon>
        <taxon>Actinomycetota</taxon>
        <taxon>Actinomycetes</taxon>
        <taxon>Micrococcales</taxon>
        <taxon>Microbacteriaceae</taxon>
        <taxon>Rathayibacter</taxon>
    </lineage>
</organism>
<keyword evidence="2" id="KW-1133">Transmembrane helix</keyword>
<comment type="caution">
    <text evidence="3">The sequence shown here is derived from an EMBL/GenBank/DDBJ whole genome shotgun (WGS) entry which is preliminary data.</text>
</comment>
<name>A0A2T4URV5_9MICO</name>
<gene>
    <name evidence="3" type="ORF">C1I63_04940</name>
</gene>
<dbReference type="AlphaFoldDB" id="A0A2T4URV5"/>
<feature type="region of interest" description="Disordered" evidence="1">
    <location>
        <begin position="122"/>
        <end position="156"/>
    </location>
</feature>
<accession>A0A2T4URV5</accession>
<dbReference type="Proteomes" id="UP000241085">
    <property type="component" value="Unassembled WGS sequence"/>
</dbReference>
<proteinExistence type="predicted"/>
<keyword evidence="2" id="KW-0812">Transmembrane</keyword>
<keyword evidence="4" id="KW-1185">Reference proteome</keyword>